<dbReference type="Proteomes" id="UP000663872">
    <property type="component" value="Unassembled WGS sequence"/>
</dbReference>
<feature type="region of interest" description="Disordered" evidence="1">
    <location>
        <begin position="695"/>
        <end position="733"/>
    </location>
</feature>
<evidence type="ECO:0000313" key="2">
    <source>
        <dbReference type="EMBL" id="CAF3639332.1"/>
    </source>
</evidence>
<reference evidence="2" key="1">
    <citation type="submission" date="2021-02" db="EMBL/GenBank/DDBJ databases">
        <authorList>
            <person name="Nowell W R."/>
        </authorList>
    </citation>
    <scope>NUCLEOTIDE SEQUENCE</scope>
</reference>
<gene>
    <name evidence="2" type="ORF">GRG538_LOCUS24589</name>
</gene>
<dbReference type="Pfam" id="PF13148">
    <property type="entry name" value="DUF3987"/>
    <property type="match status" value="1"/>
</dbReference>
<dbReference type="InterPro" id="IPR025048">
    <property type="entry name" value="DUF3987"/>
</dbReference>
<comment type="caution">
    <text evidence="2">The sequence shown here is derived from an EMBL/GenBank/DDBJ whole genome shotgun (WGS) entry which is preliminary data.</text>
</comment>
<sequence>MGTHREVLELASAAYLDNLEQCLRYKPDMNDIFISKNESTKGLCEWTRSVLLNCENVCATHSSSILFISLISMSHFTSGSMYIHWKEASGLKNTNLFGLIVGLSGSDKSGLINIVQSCCKTCENLFPEAFVNDGKKSVIHDITGAGLNKELSTGSKFLLMHEADSNLSKLGFYQNAQMGSSSNRSLLCEAFDGFSESSKTTGMYEFSIKDSRLSLLGACTGGSLHLLLARYTVHKISDGCDNRFLYHFIENNPTPYDLVKKSDRLLPSLQQIFVVVHLIGRVVYKFIDSLGNDEAQRYYATKGRYYIEEGQRLFRERQQPHLQSFYSKSAEIFPRLCVNMQRFLDAMLVLLEMKKHGDLEFSQMVDRSFVNTATRYVERSLSLLKQSDGVVISTVTLETCQITANLYDNYLFKTTMGLLNLERSSTQLSMPSNNFRNLLAEKPSVEKRLLQLPFQFFLRSDLKQPTINESGRKTNAPFHHIDSNELNNILNKLVEQQLLSIGNFISRPKAQPTFSYMKNPIPNDPYQQELFLHHLEHYKMNVNEYNNLLARSNLPNKCILLPDAKTLLTSSAQHCDDCVKYGLVSAVNLSDDDDVNRGTIASNFENLDNPSGRSLFVDMPVLVTTIGESNERDDLIEIRENEDVLLNKNDDVIAKAFETNAGCNNEHSSNSILHNHQEHLIDNLDFVHRKETESTRLIETNDKTPDVQPKSFDHNRETTDDQPLGSNDDIEPRTVDEATFSSVQTKDVRACVTAILQYPSIILSSSDIALATRHYSSTIRQRVVHIMIENICYIVKGFAKQVPSLNDEQSRFNFITTLNEFGITWESFNSFFDPTKDGFSTATQLRLSEIAEALLESEDYKSYVTYDKRVVFRAVENTPAEYDDLQCGENVTEFKNDIFFTKLIKQAPIYTIMALHERLKDVVASSEKYHIICDIINRQFNTNFSSAFIQQQIEFFSSSELFRSYLMFSIDIEQLITDYQKLTNYSIMFTKIEPMSRKCIICSDNDDVLPIYQLSKTFIFYENILEQCVTLYSYCKRCKWSFYPNSYSHDVTRKHCVQRQQFMNANTFHFGGECVYSHRIFLSFSSALLAMRASYHGFVKHYNSIVINKTAFREKKLDEKNFQINWIVYTVLKLLFLWSDKDIVVIPYSLYDKEEVNAFFDRHKDELYRAFVKHWSDHAAHKSPNCITGCTDIMIVEGHQKTARITCKFNNCYDNTIEELGPVLVGCPKSVSKHSKTDSNGLCEKHIKVVDSIGNSAMRFDPSDDVTDEDCNVKRNELLDNKNRSTTYGFLISFYSCGIVAGFDESIRSESPRRVLRHFIRIGNFSHIFISPKSFI</sequence>
<organism evidence="2 3">
    <name type="scientific">Rotaria socialis</name>
    <dbReference type="NCBI Taxonomy" id="392032"/>
    <lineage>
        <taxon>Eukaryota</taxon>
        <taxon>Metazoa</taxon>
        <taxon>Spiralia</taxon>
        <taxon>Gnathifera</taxon>
        <taxon>Rotifera</taxon>
        <taxon>Eurotatoria</taxon>
        <taxon>Bdelloidea</taxon>
        <taxon>Philodinida</taxon>
        <taxon>Philodinidae</taxon>
        <taxon>Rotaria</taxon>
    </lineage>
</organism>
<feature type="compositionally biased region" description="Basic and acidic residues" evidence="1">
    <location>
        <begin position="695"/>
        <end position="719"/>
    </location>
</feature>
<accession>A0A818QMM9</accession>
<proteinExistence type="predicted"/>
<name>A0A818QMM9_9BILA</name>
<dbReference type="EMBL" id="CAJNYT010004147">
    <property type="protein sequence ID" value="CAF3639332.1"/>
    <property type="molecule type" value="Genomic_DNA"/>
</dbReference>
<protein>
    <submittedName>
        <fullName evidence="2">Uncharacterized protein</fullName>
    </submittedName>
</protein>
<evidence type="ECO:0000313" key="3">
    <source>
        <dbReference type="Proteomes" id="UP000663872"/>
    </source>
</evidence>
<evidence type="ECO:0000256" key="1">
    <source>
        <dbReference type="SAM" id="MobiDB-lite"/>
    </source>
</evidence>